<dbReference type="EMBL" id="CM045758">
    <property type="protein sequence ID" value="KAI8030351.1"/>
    <property type="molecule type" value="Genomic_DNA"/>
</dbReference>
<gene>
    <name evidence="1" type="ORF">LOK49_LG01G02227</name>
</gene>
<reference evidence="1 2" key="1">
    <citation type="journal article" date="2022" name="Plant J.">
        <title>Chromosome-level genome of Camellia lanceoleosa provides a valuable resource for understanding genome evolution and self-incompatibility.</title>
        <authorList>
            <person name="Gong W."/>
            <person name="Xiao S."/>
            <person name="Wang L."/>
            <person name="Liao Z."/>
            <person name="Chang Y."/>
            <person name="Mo W."/>
            <person name="Hu G."/>
            <person name="Li W."/>
            <person name="Zhao G."/>
            <person name="Zhu H."/>
            <person name="Hu X."/>
            <person name="Ji K."/>
            <person name="Xiang X."/>
            <person name="Song Q."/>
            <person name="Yuan D."/>
            <person name="Jin S."/>
            <person name="Zhang L."/>
        </authorList>
    </citation>
    <scope>NUCLEOTIDE SEQUENCE [LARGE SCALE GENOMIC DNA]</scope>
    <source>
        <strain evidence="1">SQ_2022a</strain>
    </source>
</reference>
<protein>
    <submittedName>
        <fullName evidence="1">Uncharacterized protein</fullName>
    </submittedName>
</protein>
<organism evidence="1 2">
    <name type="scientific">Camellia lanceoleosa</name>
    <dbReference type="NCBI Taxonomy" id="1840588"/>
    <lineage>
        <taxon>Eukaryota</taxon>
        <taxon>Viridiplantae</taxon>
        <taxon>Streptophyta</taxon>
        <taxon>Embryophyta</taxon>
        <taxon>Tracheophyta</taxon>
        <taxon>Spermatophyta</taxon>
        <taxon>Magnoliopsida</taxon>
        <taxon>eudicotyledons</taxon>
        <taxon>Gunneridae</taxon>
        <taxon>Pentapetalae</taxon>
        <taxon>asterids</taxon>
        <taxon>Ericales</taxon>
        <taxon>Theaceae</taxon>
        <taxon>Camellia</taxon>
    </lineage>
</organism>
<proteinExistence type="predicted"/>
<dbReference type="Proteomes" id="UP001060215">
    <property type="component" value="Chromosome 1"/>
</dbReference>
<evidence type="ECO:0000313" key="2">
    <source>
        <dbReference type="Proteomes" id="UP001060215"/>
    </source>
</evidence>
<keyword evidence="2" id="KW-1185">Reference proteome</keyword>
<sequence>MCCCQQGSSRIYTRALFASRSLRGELWFSFFGEGAMLGLGGNLGVGVFSELSGFHSCAPIRVRV</sequence>
<accession>A0ACC0J2A6</accession>
<comment type="caution">
    <text evidence="1">The sequence shown here is derived from an EMBL/GenBank/DDBJ whole genome shotgun (WGS) entry which is preliminary data.</text>
</comment>
<name>A0ACC0J2A6_9ERIC</name>
<evidence type="ECO:0000313" key="1">
    <source>
        <dbReference type="EMBL" id="KAI8030351.1"/>
    </source>
</evidence>